<keyword evidence="1" id="KW-1133">Transmembrane helix</keyword>
<keyword evidence="1" id="KW-0812">Transmembrane</keyword>
<feature type="non-terminal residue" evidence="3">
    <location>
        <position position="1"/>
    </location>
</feature>
<feature type="transmembrane region" description="Helical" evidence="1">
    <location>
        <begin position="114"/>
        <end position="141"/>
    </location>
</feature>
<keyword evidence="4" id="KW-1185">Reference proteome</keyword>
<feature type="transmembrane region" description="Helical" evidence="1">
    <location>
        <begin position="78"/>
        <end position="102"/>
    </location>
</feature>
<proteinExistence type="predicted"/>
<sequence>FAEARSPVALVLFHHATTVPQEIQLIWGRKWTSVTLLFYANRWATFAWALMSGAVQLMQIPEALGGIYPITAFSTFRVYALSGGSWCFALFVCGITLVPVGMNVASLLTTGSASLFLAVVTVATRVCSIVSEVVVLLVTWLKAYSIWRDARRLNLRAPVATILLRDGTSHPPHLSYDSLGPLIYSCFRHTILRVSSGRNY</sequence>
<dbReference type="Pfam" id="PF20151">
    <property type="entry name" value="DUF6533"/>
    <property type="match status" value="1"/>
</dbReference>
<evidence type="ECO:0000313" key="4">
    <source>
        <dbReference type="Proteomes" id="UP000250043"/>
    </source>
</evidence>
<name>A0A8E2ANC9_9APHY</name>
<evidence type="ECO:0000313" key="3">
    <source>
        <dbReference type="EMBL" id="OCH87873.1"/>
    </source>
</evidence>
<accession>A0A8E2ANC9</accession>
<evidence type="ECO:0000259" key="2">
    <source>
        <dbReference type="Pfam" id="PF20151"/>
    </source>
</evidence>
<gene>
    <name evidence="3" type="ORF">OBBRIDRAFT_735475</name>
</gene>
<reference evidence="3 4" key="1">
    <citation type="submission" date="2016-07" db="EMBL/GenBank/DDBJ databases">
        <title>Draft genome of the white-rot fungus Obba rivulosa 3A-2.</title>
        <authorList>
            <consortium name="DOE Joint Genome Institute"/>
            <person name="Miettinen O."/>
            <person name="Riley R."/>
            <person name="Acob R."/>
            <person name="Barry K."/>
            <person name="Cullen D."/>
            <person name="De Vries R."/>
            <person name="Hainaut M."/>
            <person name="Hatakka A."/>
            <person name="Henrissat B."/>
            <person name="Hilden K."/>
            <person name="Kuo R."/>
            <person name="Labutti K."/>
            <person name="Lipzen A."/>
            <person name="Makela M.R."/>
            <person name="Sandor L."/>
            <person name="Spatafora J.W."/>
            <person name="Grigoriev I.V."/>
            <person name="Hibbett D.S."/>
        </authorList>
    </citation>
    <scope>NUCLEOTIDE SEQUENCE [LARGE SCALE GENOMIC DNA]</scope>
    <source>
        <strain evidence="3 4">3A-2</strain>
    </source>
</reference>
<evidence type="ECO:0000256" key="1">
    <source>
        <dbReference type="SAM" id="Phobius"/>
    </source>
</evidence>
<feature type="domain" description="DUF6533" evidence="2">
    <location>
        <begin position="8"/>
        <end position="46"/>
    </location>
</feature>
<dbReference type="AlphaFoldDB" id="A0A8E2ANC9"/>
<organism evidence="3 4">
    <name type="scientific">Obba rivulosa</name>
    <dbReference type="NCBI Taxonomy" id="1052685"/>
    <lineage>
        <taxon>Eukaryota</taxon>
        <taxon>Fungi</taxon>
        <taxon>Dikarya</taxon>
        <taxon>Basidiomycota</taxon>
        <taxon>Agaricomycotina</taxon>
        <taxon>Agaricomycetes</taxon>
        <taxon>Polyporales</taxon>
        <taxon>Gelatoporiaceae</taxon>
        <taxon>Obba</taxon>
    </lineage>
</organism>
<dbReference type="Proteomes" id="UP000250043">
    <property type="component" value="Unassembled WGS sequence"/>
</dbReference>
<keyword evidence="1" id="KW-0472">Membrane</keyword>
<dbReference type="InterPro" id="IPR045340">
    <property type="entry name" value="DUF6533"/>
</dbReference>
<dbReference type="EMBL" id="KV722470">
    <property type="protein sequence ID" value="OCH87873.1"/>
    <property type="molecule type" value="Genomic_DNA"/>
</dbReference>
<dbReference type="OrthoDB" id="2742807at2759"/>
<protein>
    <recommendedName>
        <fullName evidence="2">DUF6533 domain-containing protein</fullName>
    </recommendedName>
</protein>